<dbReference type="AlphaFoldDB" id="A0AA37D0Q6"/>
<gene>
    <name evidence="2" type="ORF">KAM351_19730</name>
</gene>
<organism evidence="2 3">
    <name type="scientific">Aeromonas caviae</name>
    <name type="common">Aeromonas punctata</name>
    <dbReference type="NCBI Taxonomy" id="648"/>
    <lineage>
        <taxon>Bacteria</taxon>
        <taxon>Pseudomonadati</taxon>
        <taxon>Pseudomonadota</taxon>
        <taxon>Gammaproteobacteria</taxon>
        <taxon>Aeromonadales</taxon>
        <taxon>Aeromonadaceae</taxon>
        <taxon>Aeromonas</taxon>
    </lineage>
</organism>
<name>A0AA37D0Q6_AERCA</name>
<feature type="transmembrane region" description="Helical" evidence="1">
    <location>
        <begin position="75"/>
        <end position="95"/>
    </location>
</feature>
<evidence type="ECO:0000256" key="1">
    <source>
        <dbReference type="SAM" id="Phobius"/>
    </source>
</evidence>
<protein>
    <recommendedName>
        <fullName evidence="4">Sel1 repeat family protein</fullName>
    </recommendedName>
</protein>
<proteinExistence type="predicted"/>
<sequence>MAGWCWRPACFSTTSLTDAELSNAATQGNGKAQYELAKRLASQPDYPNAMHWMQQAAEQSGPLAADEQVRANAAWHYYALLVVFFATTLPVVLSMRYCEIVPSKMW</sequence>
<keyword evidence="1" id="KW-0472">Membrane</keyword>
<dbReference type="Gene3D" id="1.25.40.10">
    <property type="entry name" value="Tetratricopeptide repeat domain"/>
    <property type="match status" value="1"/>
</dbReference>
<comment type="caution">
    <text evidence="2">The sequence shown here is derived from an EMBL/GenBank/DDBJ whole genome shotgun (WGS) entry which is preliminary data.</text>
</comment>
<evidence type="ECO:0000313" key="2">
    <source>
        <dbReference type="EMBL" id="GJA63362.1"/>
    </source>
</evidence>
<dbReference type="Proteomes" id="UP000886934">
    <property type="component" value="Unassembled WGS sequence"/>
</dbReference>
<dbReference type="EMBL" id="BPNN01000024">
    <property type="protein sequence ID" value="GJA63362.1"/>
    <property type="molecule type" value="Genomic_DNA"/>
</dbReference>
<dbReference type="InterPro" id="IPR011990">
    <property type="entry name" value="TPR-like_helical_dom_sf"/>
</dbReference>
<dbReference type="SUPFAM" id="SSF81901">
    <property type="entry name" value="HCP-like"/>
    <property type="match status" value="1"/>
</dbReference>
<reference evidence="2" key="1">
    <citation type="submission" date="2021-07" db="EMBL/GenBank/DDBJ databases">
        <title>Draft genome sequence of carbapenem-resistant Aeromonas spp. in Japan.</title>
        <authorList>
            <person name="Maehana S."/>
            <person name="Suzuki M."/>
            <person name="Kitasato H."/>
        </authorList>
    </citation>
    <scope>NUCLEOTIDE SEQUENCE</scope>
    <source>
        <strain evidence="2">KAM351</strain>
    </source>
</reference>
<accession>A0AA37D0Q6</accession>
<evidence type="ECO:0008006" key="4">
    <source>
        <dbReference type="Google" id="ProtNLM"/>
    </source>
</evidence>
<evidence type="ECO:0000313" key="3">
    <source>
        <dbReference type="Proteomes" id="UP000886934"/>
    </source>
</evidence>
<keyword evidence="1" id="KW-0812">Transmembrane</keyword>
<keyword evidence="1" id="KW-1133">Transmembrane helix</keyword>